<accession>A0A1W1Z0U4</accession>
<sequence>MLKFSGMAGLAGLMLLGACGEREVILPGERLDLREVLQAEDGFVDQADALNDGINREAPIRLPAMSTNGSWPQAAGSALFRVDHAQLGRNLTPVWSTSIGQGDKRRARISTDPVGGSGRIFTMDSASTVTATSTGGATLWQTSLTPARDGAGDAGGGGLALGDGTLYVSSGFGTLTALDPATGAEKWQQKLQASGTGTPSYHDGIVYLVAGDSTAWALEADTGRIRWQVDGLSDVNNVAGGPAPVVSDKQVVFSFGSNEVQSTFRKGGIRLWNASLAGQRAGYAAAGIGDVTGDPMQVGNVLYAGTHSGRTMALNADSGDRIWTARDGALDALWVTGGSVFFVSDRNELLRLDATDGSRIWAAQLPGYTRENRPRKRKAIHAHFGPILAGGRLVIASSDGQIRSFDPVSGALVGSTAIPGGATSRPIVMGGVLYVVSSNGQLHAFR</sequence>
<evidence type="ECO:0000259" key="1">
    <source>
        <dbReference type="Pfam" id="PF13360"/>
    </source>
</evidence>
<dbReference type="PANTHER" id="PTHR34512">
    <property type="entry name" value="CELL SURFACE PROTEIN"/>
    <property type="match status" value="1"/>
</dbReference>
<proteinExistence type="predicted"/>
<dbReference type="AlphaFoldDB" id="A0A1W1Z0U4"/>
<keyword evidence="3" id="KW-1185">Reference proteome</keyword>
<evidence type="ECO:0000313" key="2">
    <source>
        <dbReference type="EMBL" id="SMC42016.1"/>
    </source>
</evidence>
<dbReference type="Proteomes" id="UP000192330">
    <property type="component" value="Unassembled WGS sequence"/>
</dbReference>
<evidence type="ECO:0000313" key="3">
    <source>
        <dbReference type="Proteomes" id="UP000192330"/>
    </source>
</evidence>
<dbReference type="Gene3D" id="2.130.10.10">
    <property type="entry name" value="YVTN repeat-like/Quinoprotein amine dehydrogenase"/>
    <property type="match status" value="1"/>
</dbReference>
<protein>
    <submittedName>
        <fullName evidence="2">PQQ-like domain-containing protein</fullName>
    </submittedName>
</protein>
<name>A0A1W1Z0U4_9RHOB</name>
<dbReference type="Pfam" id="PF13360">
    <property type="entry name" value="PQQ_2"/>
    <property type="match status" value="2"/>
</dbReference>
<dbReference type="InterPro" id="IPR015943">
    <property type="entry name" value="WD40/YVTN_repeat-like_dom_sf"/>
</dbReference>
<dbReference type="PROSITE" id="PS51257">
    <property type="entry name" value="PROKAR_LIPOPROTEIN"/>
    <property type="match status" value="1"/>
</dbReference>
<dbReference type="EMBL" id="FWYD01000001">
    <property type="protein sequence ID" value="SMC42016.1"/>
    <property type="molecule type" value="Genomic_DNA"/>
</dbReference>
<dbReference type="PANTHER" id="PTHR34512:SF30">
    <property type="entry name" value="OUTER MEMBRANE PROTEIN ASSEMBLY FACTOR BAMB"/>
    <property type="match status" value="1"/>
</dbReference>
<feature type="domain" description="Pyrrolo-quinoline quinone repeat" evidence="1">
    <location>
        <begin position="384"/>
        <end position="445"/>
    </location>
</feature>
<dbReference type="SUPFAM" id="SSF50998">
    <property type="entry name" value="Quinoprotein alcohol dehydrogenase-like"/>
    <property type="match status" value="1"/>
</dbReference>
<dbReference type="STRING" id="1387277.SAMN06295998_101129"/>
<dbReference type="InterPro" id="IPR018391">
    <property type="entry name" value="PQQ_b-propeller_rpt"/>
</dbReference>
<dbReference type="InterPro" id="IPR002372">
    <property type="entry name" value="PQQ_rpt_dom"/>
</dbReference>
<dbReference type="RefSeq" id="WP_328588437.1">
    <property type="nucleotide sequence ID" value="NZ_FWYD01000001.1"/>
</dbReference>
<organism evidence="2 3">
    <name type="scientific">Primorskyibacter flagellatus</name>
    <dbReference type="NCBI Taxonomy" id="1387277"/>
    <lineage>
        <taxon>Bacteria</taxon>
        <taxon>Pseudomonadati</taxon>
        <taxon>Pseudomonadota</taxon>
        <taxon>Alphaproteobacteria</taxon>
        <taxon>Rhodobacterales</taxon>
        <taxon>Roseobacteraceae</taxon>
        <taxon>Primorskyibacter</taxon>
    </lineage>
</organism>
<dbReference type="SMART" id="SM00564">
    <property type="entry name" value="PQQ"/>
    <property type="match status" value="5"/>
</dbReference>
<reference evidence="2 3" key="1">
    <citation type="submission" date="2017-04" db="EMBL/GenBank/DDBJ databases">
        <authorList>
            <person name="Afonso C.L."/>
            <person name="Miller P.J."/>
            <person name="Scott M.A."/>
            <person name="Spackman E."/>
            <person name="Goraichik I."/>
            <person name="Dimitrov K.M."/>
            <person name="Suarez D.L."/>
            <person name="Swayne D.E."/>
        </authorList>
    </citation>
    <scope>NUCLEOTIDE SEQUENCE [LARGE SCALE GENOMIC DNA]</scope>
    <source>
        <strain evidence="2 3">CGMCC 1.12644</strain>
    </source>
</reference>
<dbReference type="InterPro" id="IPR011047">
    <property type="entry name" value="Quinoprotein_ADH-like_sf"/>
</dbReference>
<gene>
    <name evidence="2" type="ORF">SAMN06295998_101129</name>
</gene>
<feature type="domain" description="Pyrrolo-quinoline quinone repeat" evidence="1">
    <location>
        <begin position="127"/>
        <end position="362"/>
    </location>
</feature>